<keyword evidence="1" id="KW-0812">Transmembrane</keyword>
<evidence type="ECO:0000313" key="3">
    <source>
        <dbReference type="Proteomes" id="UP001177003"/>
    </source>
</evidence>
<proteinExistence type="predicted"/>
<sequence>MVSSSNTHTQGYKEWALRNRWSEDLRCDCDEHAIFSISKTVDNPWRKFRGCPNYQKFHMDLEEANNNKAFAMEVLKLSEEAKNNKEVQLDILNLLKVELLMMVMLLMVVIVMGFMVHNVMVKAL</sequence>
<keyword evidence="1" id="KW-1133">Transmembrane helix</keyword>
<reference evidence="2" key="1">
    <citation type="submission" date="2023-04" db="EMBL/GenBank/DDBJ databases">
        <authorList>
            <person name="Vijverberg K."/>
            <person name="Xiong W."/>
            <person name="Schranz E."/>
        </authorList>
    </citation>
    <scope>NUCLEOTIDE SEQUENCE</scope>
</reference>
<protein>
    <recommendedName>
        <fullName evidence="4">Zinc finger GRF-type domain-containing protein</fullName>
    </recommendedName>
</protein>
<evidence type="ECO:0000313" key="2">
    <source>
        <dbReference type="EMBL" id="CAI9259564.1"/>
    </source>
</evidence>
<dbReference type="EMBL" id="OX465086">
    <property type="protein sequence ID" value="CAI9259564.1"/>
    <property type="molecule type" value="Genomic_DNA"/>
</dbReference>
<keyword evidence="1" id="KW-0472">Membrane</keyword>
<feature type="transmembrane region" description="Helical" evidence="1">
    <location>
        <begin position="99"/>
        <end position="121"/>
    </location>
</feature>
<evidence type="ECO:0000256" key="1">
    <source>
        <dbReference type="SAM" id="Phobius"/>
    </source>
</evidence>
<keyword evidence="3" id="KW-1185">Reference proteome</keyword>
<gene>
    <name evidence="2" type="ORF">LSALG_LOCUS447</name>
</gene>
<organism evidence="2 3">
    <name type="scientific">Lactuca saligna</name>
    <name type="common">Willowleaf lettuce</name>
    <dbReference type="NCBI Taxonomy" id="75948"/>
    <lineage>
        <taxon>Eukaryota</taxon>
        <taxon>Viridiplantae</taxon>
        <taxon>Streptophyta</taxon>
        <taxon>Embryophyta</taxon>
        <taxon>Tracheophyta</taxon>
        <taxon>Spermatophyta</taxon>
        <taxon>Magnoliopsida</taxon>
        <taxon>eudicotyledons</taxon>
        <taxon>Gunneridae</taxon>
        <taxon>Pentapetalae</taxon>
        <taxon>asterids</taxon>
        <taxon>campanulids</taxon>
        <taxon>Asterales</taxon>
        <taxon>Asteraceae</taxon>
        <taxon>Cichorioideae</taxon>
        <taxon>Cichorieae</taxon>
        <taxon>Lactucinae</taxon>
        <taxon>Lactuca</taxon>
    </lineage>
</organism>
<accession>A0AA35ULS7</accession>
<name>A0AA35ULS7_LACSI</name>
<dbReference type="Proteomes" id="UP001177003">
    <property type="component" value="Chromosome 0"/>
</dbReference>
<dbReference type="AlphaFoldDB" id="A0AA35ULS7"/>
<evidence type="ECO:0008006" key="4">
    <source>
        <dbReference type="Google" id="ProtNLM"/>
    </source>
</evidence>